<dbReference type="SUPFAM" id="SSF48452">
    <property type="entry name" value="TPR-like"/>
    <property type="match status" value="1"/>
</dbReference>
<feature type="domain" description="Yip1" evidence="9">
    <location>
        <begin position="529"/>
        <end position="698"/>
    </location>
</feature>
<dbReference type="InterPro" id="IPR006977">
    <property type="entry name" value="Yip1_dom"/>
</dbReference>
<dbReference type="InterPro" id="IPR011990">
    <property type="entry name" value="TPR-like_helical_dom_sf"/>
</dbReference>
<dbReference type="CDD" id="cd05819">
    <property type="entry name" value="NHL"/>
    <property type="match status" value="1"/>
</dbReference>
<dbReference type="InterPro" id="IPR050952">
    <property type="entry name" value="TRIM-NHL_E3_ligases"/>
</dbReference>
<dbReference type="PANTHER" id="PTHR24104">
    <property type="entry name" value="E3 UBIQUITIN-PROTEIN LIGASE NHLRC1-RELATED"/>
    <property type="match status" value="1"/>
</dbReference>
<dbReference type="Gene3D" id="2.120.10.30">
    <property type="entry name" value="TolB, C-terminal domain"/>
    <property type="match status" value="1"/>
</dbReference>
<gene>
    <name evidence="10" type="ORF">L1F29_33285</name>
</gene>
<feature type="transmembrane region" description="Helical" evidence="8">
    <location>
        <begin position="585"/>
        <end position="605"/>
    </location>
</feature>
<dbReference type="Pfam" id="PF01436">
    <property type="entry name" value="NHL"/>
    <property type="match status" value="2"/>
</dbReference>
<dbReference type="Gene3D" id="2.40.10.500">
    <property type="match status" value="1"/>
</dbReference>
<dbReference type="PROSITE" id="PS51125">
    <property type="entry name" value="NHL"/>
    <property type="match status" value="1"/>
</dbReference>
<evidence type="ECO:0000256" key="8">
    <source>
        <dbReference type="SAM" id="Phobius"/>
    </source>
</evidence>
<dbReference type="Proteomes" id="UP001057877">
    <property type="component" value="Chromosome"/>
</dbReference>
<dbReference type="RefSeq" id="WP_258386258.1">
    <property type="nucleotide sequence ID" value="NZ_CP091430.1"/>
</dbReference>
<keyword evidence="2 8" id="KW-0812">Transmembrane</keyword>
<protein>
    <submittedName>
        <fullName evidence="10">PknD</fullName>
    </submittedName>
</protein>
<feature type="transmembrane region" description="Helical" evidence="8">
    <location>
        <begin position="681"/>
        <end position="704"/>
    </location>
</feature>
<evidence type="ECO:0000256" key="5">
    <source>
        <dbReference type="ARBA" id="ARBA00023136"/>
    </source>
</evidence>
<evidence type="ECO:0000256" key="6">
    <source>
        <dbReference type="PROSITE-ProRule" id="PRU00504"/>
    </source>
</evidence>
<feature type="transmembrane region" description="Helical" evidence="8">
    <location>
        <begin position="547"/>
        <end position="565"/>
    </location>
</feature>
<evidence type="ECO:0000313" key="11">
    <source>
        <dbReference type="Proteomes" id="UP001057877"/>
    </source>
</evidence>
<name>A0ABY5S9J8_9BACL</name>
<evidence type="ECO:0000256" key="1">
    <source>
        <dbReference type="ARBA" id="ARBA00004141"/>
    </source>
</evidence>
<feature type="transmembrane region" description="Helical" evidence="8">
    <location>
        <begin position="479"/>
        <end position="499"/>
    </location>
</feature>
<keyword evidence="11" id="KW-1185">Reference proteome</keyword>
<dbReference type="Pfam" id="PF04893">
    <property type="entry name" value="Yip1"/>
    <property type="match status" value="1"/>
</dbReference>
<evidence type="ECO:0000313" key="10">
    <source>
        <dbReference type="EMBL" id="UVI30188.1"/>
    </source>
</evidence>
<dbReference type="EMBL" id="CP091430">
    <property type="protein sequence ID" value="UVI30188.1"/>
    <property type="molecule type" value="Genomic_DNA"/>
</dbReference>
<reference evidence="10" key="1">
    <citation type="submission" date="2022-01" db="EMBL/GenBank/DDBJ databases">
        <title>Paenibacillus spongiae sp. nov., isolated from marine sponge.</title>
        <authorList>
            <person name="Li Z."/>
            <person name="Zhang M."/>
        </authorList>
    </citation>
    <scope>NUCLEOTIDE SEQUENCE</scope>
    <source>
        <strain evidence="10">PHS-Z3</strain>
    </source>
</reference>
<evidence type="ECO:0000256" key="3">
    <source>
        <dbReference type="ARBA" id="ARBA00022737"/>
    </source>
</evidence>
<dbReference type="InterPro" id="IPR001258">
    <property type="entry name" value="NHL_repeat"/>
</dbReference>
<proteinExistence type="predicted"/>
<dbReference type="SUPFAM" id="SSF101898">
    <property type="entry name" value="NHL repeat"/>
    <property type="match status" value="1"/>
</dbReference>
<feature type="region of interest" description="Disordered" evidence="7">
    <location>
        <begin position="290"/>
        <end position="317"/>
    </location>
</feature>
<evidence type="ECO:0000259" key="9">
    <source>
        <dbReference type="Pfam" id="PF04893"/>
    </source>
</evidence>
<evidence type="ECO:0000256" key="7">
    <source>
        <dbReference type="SAM" id="MobiDB-lite"/>
    </source>
</evidence>
<organism evidence="10 11">
    <name type="scientific">Paenibacillus spongiae</name>
    <dbReference type="NCBI Taxonomy" id="2909671"/>
    <lineage>
        <taxon>Bacteria</taxon>
        <taxon>Bacillati</taxon>
        <taxon>Bacillota</taxon>
        <taxon>Bacilli</taxon>
        <taxon>Bacillales</taxon>
        <taxon>Paenibacillaceae</taxon>
        <taxon>Paenibacillus</taxon>
    </lineage>
</organism>
<keyword evidence="4 8" id="KW-1133">Transmembrane helix</keyword>
<feature type="compositionally biased region" description="Gly residues" evidence="7">
    <location>
        <begin position="295"/>
        <end position="305"/>
    </location>
</feature>
<comment type="subcellular location">
    <subcellularLocation>
        <location evidence="1">Membrane</location>
        <topology evidence="1">Multi-pass membrane protein</topology>
    </subcellularLocation>
</comment>
<sequence>MIRHALRKQAILLGIIASISALWFPMQVQAEPPYNTLSRDGYGRLIYTQADYYPAKVIANDIYVTKMKDGRQVREYSPLSQPQDLFIDKKDDIYIADTGNNRIVRLNPEGQFVRAYDVPESKLNKPQGVFVGGDGAIYIADTGNQRVVKLDENGRMLGEFKRPDSGYMNETVQYEPTRVVVDDRGFLFVTSNGSYQGVIQLDPDGNFYGFYGTNQTEVTLMDIVRKTFYTREQLSRVIRTLPETITNLFIDGEGYIYTVSGGKAEQVKKLNIRGENLWKDKTFGFRMRNRQAETGGSGGSGGSGTGQTDENENKRRLTDVTVDKNGNMTIVDKSSNAVMRYAANGKMLFFWTGPVLFGTPQLGISQSPASVASDSKNRLFILDDSQNLIHVLEPTEFGLVLERAYEQLQEGKYEESEASWKEVLKLNALYSPAYQGLAEAAFHREDYRAALHYYKMAGDAAGYSDSFWQLRLQWFQSNFSYMANGFFAVAFVAIGAGRMRGRLPSLRKRKRVPGRRGLELIGQLRHAFTILRHPLEGFADLRYSKKGSGLSALLILGMTACVLLVKQFYTSFTFIPIPGSDRSTTFLTVFGVTWLTWLVCNYLIGSITQGEARFKDVFIGSSYALFPIVLLGLPLAVASNVMTMSESSIYHFIETGMYVWCGLLFFWKIQATQNFGVGETIVNILLTGIAMIVLWVLISITFGLSTEVQDFVYTIYQEVSM</sequence>
<evidence type="ECO:0000256" key="4">
    <source>
        <dbReference type="ARBA" id="ARBA00022989"/>
    </source>
</evidence>
<dbReference type="InterPro" id="IPR011042">
    <property type="entry name" value="6-blade_b-propeller_TolB-like"/>
</dbReference>
<accession>A0ABY5S9J8</accession>
<feature type="transmembrane region" description="Helical" evidence="8">
    <location>
        <begin position="617"/>
        <end position="637"/>
    </location>
</feature>
<keyword evidence="3" id="KW-0677">Repeat</keyword>
<evidence type="ECO:0000256" key="2">
    <source>
        <dbReference type="ARBA" id="ARBA00022692"/>
    </source>
</evidence>
<keyword evidence="5 8" id="KW-0472">Membrane</keyword>
<dbReference type="Gene3D" id="1.25.40.10">
    <property type="entry name" value="Tetratricopeptide repeat domain"/>
    <property type="match status" value="1"/>
</dbReference>
<feature type="repeat" description="NHL" evidence="6">
    <location>
        <begin position="123"/>
        <end position="153"/>
    </location>
</feature>
<feature type="transmembrane region" description="Helical" evidence="8">
    <location>
        <begin position="649"/>
        <end position="669"/>
    </location>
</feature>